<dbReference type="Gene3D" id="3.40.1000.10">
    <property type="entry name" value="Mog1/PsbP, alpha/beta/alpha sandwich"/>
    <property type="match status" value="1"/>
</dbReference>
<accession>A0A0W8FUZ5</accession>
<protein>
    <recommendedName>
        <fullName evidence="2">PsbP C-terminal domain-containing protein</fullName>
    </recommendedName>
</protein>
<dbReference type="EMBL" id="LNQE01000824">
    <property type="protein sequence ID" value="KUG24752.1"/>
    <property type="molecule type" value="Genomic_DNA"/>
</dbReference>
<dbReference type="PROSITE" id="PS51257">
    <property type="entry name" value="PROKAR_LIPOPROTEIN"/>
    <property type="match status" value="1"/>
</dbReference>
<name>A0A0W8FUZ5_9ZZZZ</name>
<proteinExistence type="predicted"/>
<evidence type="ECO:0000313" key="1">
    <source>
        <dbReference type="EMBL" id="KUG24752.1"/>
    </source>
</evidence>
<organism evidence="1">
    <name type="scientific">hydrocarbon metagenome</name>
    <dbReference type="NCBI Taxonomy" id="938273"/>
    <lineage>
        <taxon>unclassified sequences</taxon>
        <taxon>metagenomes</taxon>
        <taxon>ecological metagenomes</taxon>
    </lineage>
</organism>
<evidence type="ECO:0008006" key="2">
    <source>
        <dbReference type="Google" id="ProtNLM"/>
    </source>
</evidence>
<gene>
    <name evidence="1" type="ORF">ASZ90_005443</name>
</gene>
<dbReference type="AlphaFoldDB" id="A0A0W8FUZ5"/>
<reference evidence="1" key="1">
    <citation type="journal article" date="2015" name="Proc. Natl. Acad. Sci. U.S.A.">
        <title>Networks of energetic and metabolic interactions define dynamics in microbial communities.</title>
        <authorList>
            <person name="Embree M."/>
            <person name="Liu J.K."/>
            <person name="Al-Bassam M.M."/>
            <person name="Zengler K."/>
        </authorList>
    </citation>
    <scope>NUCLEOTIDE SEQUENCE</scope>
</reference>
<comment type="caution">
    <text evidence="1">The sequence shown here is derived from an EMBL/GenBank/DDBJ whole genome shotgun (WGS) entry which is preliminary data.</text>
</comment>
<sequence length="184" mass="21433">MKKLQSTVAFLLLVFFLFGCGRDKMDGYKLYENDDYGFSLYYPEDWTFREGLGRDNENITGSIVVFQSPSEGKMDFFRENVNIFIETLPDSVTDVDSYLRYSKSYLPTQLANMNITEEGKQVINGVDSRWIIFGYTSRMKDLASMGYIFYRDGMGFVINSTSLPEDFMKFRRTFEKISTSIQFN</sequence>